<name>A0A653BP44_CALMS</name>
<feature type="compositionally biased region" description="Polar residues" evidence="1">
    <location>
        <begin position="341"/>
        <end position="386"/>
    </location>
</feature>
<reference evidence="3 4" key="1">
    <citation type="submission" date="2019-01" db="EMBL/GenBank/DDBJ databases">
        <authorList>
            <person name="Sayadi A."/>
        </authorList>
    </citation>
    <scope>NUCLEOTIDE SEQUENCE [LARGE SCALE GENOMIC DNA]</scope>
</reference>
<dbReference type="AlphaFoldDB" id="A0A653BP44"/>
<feature type="compositionally biased region" description="Basic and acidic residues" evidence="1">
    <location>
        <begin position="291"/>
        <end position="300"/>
    </location>
</feature>
<gene>
    <name evidence="3" type="ORF">CALMAC_LOCUS2652</name>
</gene>
<feature type="compositionally biased region" description="Basic and acidic residues" evidence="1">
    <location>
        <begin position="832"/>
        <end position="846"/>
    </location>
</feature>
<dbReference type="OrthoDB" id="6768329at2759"/>
<keyword evidence="4" id="KW-1185">Reference proteome</keyword>
<dbReference type="SUPFAM" id="SSF63748">
    <property type="entry name" value="Tudor/PWWP/MBT"/>
    <property type="match status" value="2"/>
</dbReference>
<organism evidence="3 4">
    <name type="scientific">Callosobruchus maculatus</name>
    <name type="common">Southern cowpea weevil</name>
    <name type="synonym">Pulse bruchid</name>
    <dbReference type="NCBI Taxonomy" id="64391"/>
    <lineage>
        <taxon>Eukaryota</taxon>
        <taxon>Metazoa</taxon>
        <taxon>Ecdysozoa</taxon>
        <taxon>Arthropoda</taxon>
        <taxon>Hexapoda</taxon>
        <taxon>Insecta</taxon>
        <taxon>Pterygota</taxon>
        <taxon>Neoptera</taxon>
        <taxon>Endopterygota</taxon>
        <taxon>Coleoptera</taxon>
        <taxon>Polyphaga</taxon>
        <taxon>Cucujiformia</taxon>
        <taxon>Chrysomeloidea</taxon>
        <taxon>Chrysomelidae</taxon>
        <taxon>Bruchinae</taxon>
        <taxon>Bruchini</taxon>
        <taxon>Callosobruchus</taxon>
    </lineage>
</organism>
<feature type="region of interest" description="Disordered" evidence="1">
    <location>
        <begin position="216"/>
        <end position="431"/>
    </location>
</feature>
<feature type="compositionally biased region" description="Polar residues" evidence="1">
    <location>
        <begin position="219"/>
        <end position="228"/>
    </location>
</feature>
<accession>A0A653BP44</accession>
<feature type="compositionally biased region" description="Polar residues" evidence="1">
    <location>
        <begin position="849"/>
        <end position="858"/>
    </location>
</feature>
<dbReference type="InterPro" id="IPR035979">
    <property type="entry name" value="RBD_domain_sf"/>
</dbReference>
<feature type="compositionally biased region" description="Low complexity" evidence="1">
    <location>
        <begin position="388"/>
        <end position="401"/>
    </location>
</feature>
<feature type="compositionally biased region" description="Low complexity" evidence="1">
    <location>
        <begin position="322"/>
        <end position="335"/>
    </location>
</feature>
<feature type="region of interest" description="Disordered" evidence="1">
    <location>
        <begin position="832"/>
        <end position="877"/>
    </location>
</feature>
<evidence type="ECO:0000313" key="4">
    <source>
        <dbReference type="Proteomes" id="UP000410492"/>
    </source>
</evidence>
<dbReference type="GO" id="GO:0003676">
    <property type="term" value="F:nucleic acid binding"/>
    <property type="evidence" value="ECO:0007669"/>
    <property type="project" value="InterPro"/>
</dbReference>
<dbReference type="PROSITE" id="PS50304">
    <property type="entry name" value="TUDOR"/>
    <property type="match status" value="1"/>
</dbReference>
<dbReference type="InterPro" id="IPR002999">
    <property type="entry name" value="Tudor"/>
</dbReference>
<dbReference type="Gene3D" id="2.30.30.140">
    <property type="match status" value="2"/>
</dbReference>
<feature type="compositionally biased region" description="Polar residues" evidence="1">
    <location>
        <begin position="311"/>
        <end position="321"/>
    </location>
</feature>
<feature type="compositionally biased region" description="Polar residues" evidence="1">
    <location>
        <begin position="266"/>
        <end position="276"/>
    </location>
</feature>
<feature type="compositionally biased region" description="Basic and acidic residues" evidence="1">
    <location>
        <begin position="606"/>
        <end position="629"/>
    </location>
</feature>
<dbReference type="EMBL" id="CAACVG010003301">
    <property type="protein sequence ID" value="VEN37381.1"/>
    <property type="molecule type" value="Genomic_DNA"/>
</dbReference>
<evidence type="ECO:0000256" key="1">
    <source>
        <dbReference type="SAM" id="MobiDB-lite"/>
    </source>
</evidence>
<protein>
    <recommendedName>
        <fullName evidence="2">Tudor domain-containing protein</fullName>
    </recommendedName>
</protein>
<feature type="domain" description="Tudor" evidence="2">
    <location>
        <begin position="490"/>
        <end position="544"/>
    </location>
</feature>
<evidence type="ECO:0000313" key="3">
    <source>
        <dbReference type="EMBL" id="VEN37381.1"/>
    </source>
</evidence>
<evidence type="ECO:0000259" key="2">
    <source>
        <dbReference type="PROSITE" id="PS50304"/>
    </source>
</evidence>
<proteinExistence type="predicted"/>
<feature type="region of interest" description="Disordered" evidence="1">
    <location>
        <begin position="584"/>
        <end position="629"/>
    </location>
</feature>
<dbReference type="Proteomes" id="UP000410492">
    <property type="component" value="Unassembled WGS sequence"/>
</dbReference>
<sequence length="952" mass="106353">MSRPQNSENRCILVYGNETSVDRTKLYKEFSEFGAVKKIFIENGGNYSKVYFESSNKCKEVADTFKVNHLGWIVEYPKSAADVRNLELSLRAGIPPSESSISGSNQGINRDNIMDFADEDEGEFSQNTDYCTVHGDPVTVLTDDTGEIYVNYRDVKKAGFALFRRDNFDALLMDRKQISKEFELFLLAEARTYILKKQVKFSEEEILSTIERCREKVMSGQSKAQTTTSDRRSVNAAGPCMTVTNGNVSGFGGPRDEFKRPRPPHTNFQSNNSFTNERSDRKDQSVGGDSRGSDRRRDSVGRGGSSRGRNKSSGPQRRYTGSENTNAFANNASNDNDFERNSSNVQEFTRSKPSGQDFGNNKPNNSFGRNNQTGGASRRNTGTEDIQSNRNSNDSQSNRGSQPKRQHTNSNSAVSGDDCSSVRSDRYAKNHGTEELKSVTLQPGNTYDVIVSYVDNEKVQWIQTKEYHDKVIDMTVELVDAAPSLEDITNPNLGQLVLAEHDEVWFRARVIKQEPLLVHYLDYGNKNKPSSMKVLPEEYKKMPATALRTTGLQNLNMNIQEEQQLRLNIKQQYDDGTYLVKLNDTGSTSGTKSHDTYNAAETHSTPQEDLRKNTPAKSMERRPASRTEVQEEVYIASNLSPLFKLRNDEPIKIVGRRDFQLLIKNKECYEKSKELNEYIKKLDKSGLVLGSVKVGQLVLAKKDDGVDNDIWQRATVVSKEGAACIQISYIDFPGEDTLAVKSLRNVDEHLANYPALMTMSPIFTALQSGTSSALEYVDQLIQDKAKLRLVIEGDDVDFKFEDGSLLSKKISNISKGPSVEPPELVPAIEKAAKQEPAKQEPAKTEKPTAVSSSVNTPKPATEPITTPKPLNEKKAESSEPFTLDYMDWTRLSVGTHDVLFYTINDATEITVVSMDEKLLDQLALVSVIQVNDNTPYAPVEGEMCLQAGIEPI</sequence>
<dbReference type="SMART" id="SM00333">
    <property type="entry name" value="TUDOR"/>
    <property type="match status" value="2"/>
</dbReference>
<dbReference type="SUPFAM" id="SSF54928">
    <property type="entry name" value="RNA-binding domain, RBD"/>
    <property type="match status" value="1"/>
</dbReference>
<dbReference type="Pfam" id="PF00567">
    <property type="entry name" value="TUDOR"/>
    <property type="match status" value="1"/>
</dbReference>